<gene>
    <name evidence="8" type="ORF">BIY37_10270</name>
</gene>
<keyword evidence="3" id="KW-0540">Nuclease</keyword>
<keyword evidence="2" id="KW-1277">Toxin-antitoxin system</keyword>
<keyword evidence="4" id="KW-0255">Endonuclease</keyword>
<evidence type="ECO:0000256" key="2">
    <source>
        <dbReference type="ARBA" id="ARBA00022649"/>
    </source>
</evidence>
<evidence type="ECO:0000256" key="4">
    <source>
        <dbReference type="ARBA" id="ARBA00022759"/>
    </source>
</evidence>
<sequence length="55" mass="6277">MIRALKEYGFEFLREGGREGSNHTIFTNGKLNIPIGRHKEIDRDTTKLIAKGFIS</sequence>
<evidence type="ECO:0000256" key="6">
    <source>
        <dbReference type="ARBA" id="ARBA00022884"/>
    </source>
</evidence>
<dbReference type="GO" id="GO:0004519">
    <property type="term" value="F:endonuclease activity"/>
    <property type="evidence" value="ECO:0007669"/>
    <property type="project" value="UniProtKB-KW"/>
</dbReference>
<dbReference type="EMBL" id="MJUW02000106">
    <property type="protein sequence ID" value="OQD45085.1"/>
    <property type="molecule type" value="Genomic_DNA"/>
</dbReference>
<evidence type="ECO:0000313" key="9">
    <source>
        <dbReference type="Proteomes" id="UP000242219"/>
    </source>
</evidence>
<dbReference type="Pfam" id="PF07927">
    <property type="entry name" value="HicA_toxin"/>
    <property type="match status" value="1"/>
</dbReference>
<keyword evidence="5" id="KW-0378">Hydrolase</keyword>
<dbReference type="Gene3D" id="3.30.920.30">
    <property type="entry name" value="Hypothetical protein"/>
    <property type="match status" value="1"/>
</dbReference>
<proteinExistence type="inferred from homology"/>
<evidence type="ECO:0000256" key="1">
    <source>
        <dbReference type="ARBA" id="ARBA00006620"/>
    </source>
</evidence>
<dbReference type="InterPro" id="IPR038570">
    <property type="entry name" value="HicA_sf"/>
</dbReference>
<comment type="similarity">
    <text evidence="1">Belongs to the HicA mRNA interferase family.</text>
</comment>
<organism evidence="8 9">
    <name type="scientific">Candidatus Brocadia sapporoensis</name>
    <dbReference type="NCBI Taxonomy" id="392547"/>
    <lineage>
        <taxon>Bacteria</taxon>
        <taxon>Pseudomonadati</taxon>
        <taxon>Planctomycetota</taxon>
        <taxon>Candidatus Brocadiia</taxon>
        <taxon>Candidatus Brocadiales</taxon>
        <taxon>Candidatus Brocadiaceae</taxon>
        <taxon>Candidatus Brocadia</taxon>
    </lineage>
</organism>
<evidence type="ECO:0000256" key="7">
    <source>
        <dbReference type="ARBA" id="ARBA00023016"/>
    </source>
</evidence>
<dbReference type="AlphaFoldDB" id="A0A1V6LY65"/>
<name>A0A1V6LY65_9BACT</name>
<keyword evidence="7" id="KW-0346">Stress response</keyword>
<dbReference type="GO" id="GO:0003729">
    <property type="term" value="F:mRNA binding"/>
    <property type="evidence" value="ECO:0007669"/>
    <property type="project" value="InterPro"/>
</dbReference>
<comment type="caution">
    <text evidence="8">The sequence shown here is derived from an EMBL/GenBank/DDBJ whole genome shotgun (WGS) entry which is preliminary data.</text>
</comment>
<protein>
    <recommendedName>
        <fullName evidence="10">Addiction module toxin, HicA family</fullName>
    </recommendedName>
</protein>
<accession>A0A1V6LY65</accession>
<evidence type="ECO:0000313" key="8">
    <source>
        <dbReference type="EMBL" id="OQD45085.1"/>
    </source>
</evidence>
<keyword evidence="6" id="KW-0694">RNA-binding</keyword>
<evidence type="ECO:0000256" key="5">
    <source>
        <dbReference type="ARBA" id="ARBA00022801"/>
    </source>
</evidence>
<dbReference type="Proteomes" id="UP000242219">
    <property type="component" value="Unassembled WGS sequence"/>
</dbReference>
<dbReference type="InterPro" id="IPR012933">
    <property type="entry name" value="HicA_mRNA_interferase"/>
</dbReference>
<evidence type="ECO:0000256" key="3">
    <source>
        <dbReference type="ARBA" id="ARBA00022722"/>
    </source>
</evidence>
<keyword evidence="9" id="KW-1185">Reference proteome</keyword>
<evidence type="ECO:0008006" key="10">
    <source>
        <dbReference type="Google" id="ProtNLM"/>
    </source>
</evidence>
<dbReference type="SUPFAM" id="SSF54786">
    <property type="entry name" value="YcfA/nrd intein domain"/>
    <property type="match status" value="1"/>
</dbReference>
<dbReference type="GO" id="GO:0016787">
    <property type="term" value="F:hydrolase activity"/>
    <property type="evidence" value="ECO:0007669"/>
    <property type="project" value="UniProtKB-KW"/>
</dbReference>
<reference evidence="8 9" key="1">
    <citation type="journal article" date="2016" name="Genome Announc.">
        <title>Draft Genome Sequence of the Anaerobic Ammonium-Oxidizing Bacterium 'Candidatus Brocadia sp. 40'.</title>
        <authorList>
            <person name="Ali M."/>
            <person name="Haroon M.F."/>
            <person name="Narita Y."/>
            <person name="Zhang L."/>
            <person name="Rangel Shaw D."/>
            <person name="Okabe S."/>
            <person name="Saikaly P.E."/>
        </authorList>
    </citation>
    <scope>NUCLEOTIDE SEQUENCE [LARGE SCALE GENOMIC DNA]</scope>
    <source>
        <strain evidence="8 9">40</strain>
    </source>
</reference>